<protein>
    <recommendedName>
        <fullName evidence="4">Terminase</fullName>
    </recommendedName>
</protein>
<dbReference type="Gene3D" id="3.40.50.300">
    <property type="entry name" value="P-loop containing nucleotide triphosphate hydrolases"/>
    <property type="match status" value="1"/>
</dbReference>
<reference evidence="3" key="2">
    <citation type="submission" date="2020-05" db="EMBL/GenBank/DDBJ databases">
        <title>Complete genome sequence of Bradyrhizobium diazoefficiens XF10 isolated from soybean nodule.</title>
        <authorList>
            <person name="Noda R."/>
            <person name="Kakizaki K."/>
            <person name="Minamisawa K."/>
        </authorList>
    </citation>
    <scope>NUCLEOTIDE SEQUENCE</scope>
    <source>
        <strain evidence="3">XF10</strain>
    </source>
</reference>
<sequence length="485" mass="53236">MNIIDAISDQNLYAPWFPGESWGAWRTVLKAIFAIPMTDAEKAFFRTIAERDPPAEPVKEVWIVAGRRAGKDSVASVLVAHLAAMFENTDRLRPGERAVVLCLATDRDQAKIIFGYTQSYFQDIPLLAGLVQRETASGLELNNRVDVAIATNSFRSLRGRPVLAAVLDECAFYRDDSSATPDEETYAAIKPGTATLPDSIIIGISSPYRKSGLLYKKYEEHFGKDSKVLVIKAPSTVLNPTLDPEIIADAMRDDPAVASAEWMAEFRNDISAYIPIEAVRACVANGVMERKPERIRHYVAFVDVAGGSGKDSMTLAIAHKEGADESDTVILDAIREVRPPFSPEAVVQEMCDLLRSYRVSRVVGDRFGGDWPRESFRRFGVHYEIADRSRSDLYVALLPLINSRAVDLLDNDRLITQLALLERRATRGGKDAIDHAPGAHDDVANSVAGACVLATTAKRRRPGGPGGVAHESAAKFNPITYGVRH</sequence>
<evidence type="ECO:0000313" key="1">
    <source>
        <dbReference type="EMBL" id="BCE22502.1"/>
    </source>
</evidence>
<name>A0A809X3Y4_9BRAD</name>
<reference evidence="2" key="3">
    <citation type="submission" date="2020-05" db="EMBL/GenBank/DDBJ databases">
        <title>Complete genome sequence of Bradyrhizobium diazoefficiens XF4 isolated from soybean nodule.</title>
        <authorList>
            <person name="Noda R."/>
            <person name="Kakizaki K."/>
            <person name="Minamisawa K."/>
        </authorList>
    </citation>
    <scope>NUCLEOTIDE SEQUENCE</scope>
    <source>
        <strain evidence="2">XF4</strain>
    </source>
</reference>
<reference evidence="1" key="1">
    <citation type="submission" date="2020-05" db="EMBL/GenBank/DDBJ databases">
        <title>Complete genome sequence of Bradyrhizobium diazoefficiens XF1 isolated from soybean nodule.</title>
        <authorList>
            <person name="Noda R."/>
            <person name="Kakizaki K."/>
            <person name="Minamisawa K."/>
        </authorList>
    </citation>
    <scope>NUCLEOTIDE SEQUENCE</scope>
    <source>
        <strain evidence="1">XF1</strain>
    </source>
</reference>
<evidence type="ECO:0000313" key="2">
    <source>
        <dbReference type="EMBL" id="BCE48766.1"/>
    </source>
</evidence>
<dbReference type="EMBL" id="AP023099">
    <property type="protein sequence ID" value="BCE92281.1"/>
    <property type="molecule type" value="Genomic_DNA"/>
</dbReference>
<dbReference type="EMBL" id="AP023091">
    <property type="protein sequence ID" value="BCE22502.1"/>
    <property type="molecule type" value="Genomic_DNA"/>
</dbReference>
<proteinExistence type="predicted"/>
<dbReference type="EMBL" id="AP023094">
    <property type="protein sequence ID" value="BCE48766.1"/>
    <property type="molecule type" value="Genomic_DNA"/>
</dbReference>
<dbReference type="InterPro" id="IPR027417">
    <property type="entry name" value="P-loop_NTPase"/>
</dbReference>
<evidence type="ECO:0000313" key="3">
    <source>
        <dbReference type="EMBL" id="BCE92281.1"/>
    </source>
</evidence>
<dbReference type="AlphaFoldDB" id="A0A809X3Y4"/>
<evidence type="ECO:0008006" key="4">
    <source>
        <dbReference type="Google" id="ProtNLM"/>
    </source>
</evidence>
<gene>
    <name evidence="3" type="ORF">XF10B_50790</name>
    <name evidence="1" type="ORF">XF1B_51830</name>
    <name evidence="2" type="ORF">XF4B_51150</name>
</gene>
<organism evidence="1">
    <name type="scientific">Bradyrhizobium diazoefficiens</name>
    <dbReference type="NCBI Taxonomy" id="1355477"/>
    <lineage>
        <taxon>Bacteria</taxon>
        <taxon>Pseudomonadati</taxon>
        <taxon>Pseudomonadota</taxon>
        <taxon>Alphaproteobacteria</taxon>
        <taxon>Hyphomicrobiales</taxon>
        <taxon>Nitrobacteraceae</taxon>
        <taxon>Bradyrhizobium</taxon>
    </lineage>
</organism>
<dbReference type="Gene3D" id="3.30.420.240">
    <property type="match status" value="1"/>
</dbReference>
<accession>A0A809X3Y4</accession>